<dbReference type="AlphaFoldDB" id="A0A2N9EWP6"/>
<dbReference type="PROSITE" id="PS51903">
    <property type="entry name" value="CLP_R"/>
    <property type="match status" value="1"/>
</dbReference>
<proteinExistence type="predicted"/>
<organism evidence="4">
    <name type="scientific">Fagus sylvatica</name>
    <name type="common">Beechnut</name>
    <dbReference type="NCBI Taxonomy" id="28930"/>
    <lineage>
        <taxon>Eukaryota</taxon>
        <taxon>Viridiplantae</taxon>
        <taxon>Streptophyta</taxon>
        <taxon>Embryophyta</taxon>
        <taxon>Tracheophyta</taxon>
        <taxon>Spermatophyta</taxon>
        <taxon>Magnoliopsida</taxon>
        <taxon>eudicotyledons</taxon>
        <taxon>Gunneridae</taxon>
        <taxon>Pentapetalae</taxon>
        <taxon>rosids</taxon>
        <taxon>fabids</taxon>
        <taxon>Fagales</taxon>
        <taxon>Fagaceae</taxon>
        <taxon>Fagus</taxon>
    </lineage>
</organism>
<keyword evidence="1" id="KW-0677">Repeat</keyword>
<evidence type="ECO:0000259" key="3">
    <source>
        <dbReference type="PROSITE" id="PS51903"/>
    </source>
</evidence>
<evidence type="ECO:0000256" key="1">
    <source>
        <dbReference type="PROSITE-ProRule" id="PRU01251"/>
    </source>
</evidence>
<dbReference type="Pfam" id="PF13966">
    <property type="entry name" value="zf-RVT"/>
    <property type="match status" value="1"/>
</dbReference>
<gene>
    <name evidence="4" type="ORF">FSB_LOCUS7032</name>
</gene>
<dbReference type="PANTHER" id="PTHR47016">
    <property type="entry name" value="ATP-DEPENDENT CLP PROTEASE ATP-BINDING SUBUNIT CLPT1, CHLOROPLASTIC"/>
    <property type="match status" value="1"/>
</dbReference>
<accession>A0A2N9EWP6</accession>
<dbReference type="Gene3D" id="1.10.1780.10">
    <property type="entry name" value="Clp, N-terminal domain"/>
    <property type="match status" value="1"/>
</dbReference>
<name>A0A2N9EWP6_FAGSY</name>
<reference evidence="4" key="1">
    <citation type="submission" date="2018-02" db="EMBL/GenBank/DDBJ databases">
        <authorList>
            <person name="Cohen D.B."/>
            <person name="Kent A.D."/>
        </authorList>
    </citation>
    <scope>NUCLEOTIDE SEQUENCE</scope>
</reference>
<dbReference type="InterPro" id="IPR026960">
    <property type="entry name" value="RVT-Znf"/>
</dbReference>
<dbReference type="InterPro" id="IPR036628">
    <property type="entry name" value="Clp_N_dom_sf"/>
</dbReference>
<dbReference type="InterPro" id="IPR004176">
    <property type="entry name" value="Clp_R_N"/>
</dbReference>
<dbReference type="PANTHER" id="PTHR47016:SF2">
    <property type="entry name" value="ATP-DEPENDENT CLP PROTEASE ATP-BINDING SUBUNIT CLPT2, CHLOROPLASTIC"/>
    <property type="match status" value="1"/>
</dbReference>
<dbReference type="Pfam" id="PF02861">
    <property type="entry name" value="Clp_N"/>
    <property type="match status" value="1"/>
</dbReference>
<evidence type="ECO:0000313" key="4">
    <source>
        <dbReference type="EMBL" id="SPC79150.1"/>
    </source>
</evidence>
<feature type="region of interest" description="Disordered" evidence="2">
    <location>
        <begin position="39"/>
        <end position="77"/>
    </location>
</feature>
<evidence type="ECO:0000256" key="2">
    <source>
        <dbReference type="SAM" id="MobiDB-lite"/>
    </source>
</evidence>
<protein>
    <recommendedName>
        <fullName evidence="3">Clp R domain-containing protein</fullName>
    </recommendedName>
</protein>
<feature type="domain" description="Clp R" evidence="3">
    <location>
        <begin position="101"/>
        <end position="366"/>
    </location>
</feature>
<sequence length="366" mass="41760">MAAHTLFTKLPTTSFSESNIKRKPDPYPQHLGRILRSTESTSPMARHQSSLPPFLQSQTPRVKPPTRHRNGVVQPPHCIPFDFAESQREQTPLRNFPMGEWSRWSRKAIKSFAMGELEARKLKYPTTGTEAILMGILIEGTSLASNFLRANGITLFKVREETVKLLGKADKYFFSPEHPPLTEAALRALDWAFDQKLKSELKERDEAVWLASNSGKFNSAATWDILRQKRNEVAWWPLLWFLLNIPRHSFIGWLAINYRLSMNDRMMKWGFSKDIFCCFCRGSIERNARIHGGELKTEGGIVKGVIKDVRFRMMTRGHGCHSILNKVLCSNWGISLTRDSKLHLAVFDLYSPLALFVLPSGSVCTL</sequence>
<dbReference type="EMBL" id="OIVN01000369">
    <property type="protein sequence ID" value="SPC79150.1"/>
    <property type="molecule type" value="Genomic_DNA"/>
</dbReference>
<dbReference type="InterPro" id="IPR044217">
    <property type="entry name" value="CLPT1/2"/>
</dbReference>
<dbReference type="SUPFAM" id="SSF81923">
    <property type="entry name" value="Double Clp-N motif"/>
    <property type="match status" value="1"/>
</dbReference>
<feature type="compositionally biased region" description="Polar residues" evidence="2">
    <location>
        <begin position="39"/>
        <end position="60"/>
    </location>
</feature>